<dbReference type="Proteomes" id="UP000019102">
    <property type="component" value="Unassembled WGS sequence"/>
</dbReference>
<dbReference type="STRING" id="1298598.JCM21714_2133"/>
<name>W4VIX2_9BACI</name>
<protein>
    <submittedName>
        <fullName evidence="2">Uncharacterized protein</fullName>
    </submittedName>
</protein>
<dbReference type="OrthoDB" id="2616665at2"/>
<keyword evidence="3" id="KW-1185">Reference proteome</keyword>
<organism evidence="2 3">
    <name type="scientific">Gracilibacillus boraciitolerans JCM 21714</name>
    <dbReference type="NCBI Taxonomy" id="1298598"/>
    <lineage>
        <taxon>Bacteria</taxon>
        <taxon>Bacillati</taxon>
        <taxon>Bacillota</taxon>
        <taxon>Bacilli</taxon>
        <taxon>Bacillales</taxon>
        <taxon>Bacillaceae</taxon>
        <taxon>Gracilibacillus</taxon>
    </lineage>
</organism>
<evidence type="ECO:0000313" key="2">
    <source>
        <dbReference type="EMBL" id="GAE93096.1"/>
    </source>
</evidence>
<evidence type="ECO:0000256" key="1">
    <source>
        <dbReference type="SAM" id="Coils"/>
    </source>
</evidence>
<dbReference type="EMBL" id="BAVS01000009">
    <property type="protein sequence ID" value="GAE93096.1"/>
    <property type="molecule type" value="Genomic_DNA"/>
</dbReference>
<accession>W4VIX2</accession>
<dbReference type="eggNOG" id="ENOG50336QV">
    <property type="taxonomic scope" value="Bacteria"/>
</dbReference>
<proteinExistence type="predicted"/>
<keyword evidence="1" id="KW-0175">Coiled coil</keyword>
<dbReference type="AlphaFoldDB" id="W4VIX2"/>
<evidence type="ECO:0000313" key="3">
    <source>
        <dbReference type="Proteomes" id="UP000019102"/>
    </source>
</evidence>
<dbReference type="RefSeq" id="WP_035723204.1">
    <property type="nucleotide sequence ID" value="NZ_BAVS01000009.1"/>
</dbReference>
<gene>
    <name evidence="2" type="ORF">JCM21714_2133</name>
</gene>
<reference evidence="2 3" key="1">
    <citation type="journal article" date="2014" name="Genome Announc.">
        <title>Draft Genome Sequence of the Boron-Tolerant and Moderately Halotolerant Bacterium Gracilibacillus boraciitolerans JCM 21714T.</title>
        <authorList>
            <person name="Ahmed I."/>
            <person name="Oshima K."/>
            <person name="Suda W."/>
            <person name="Kitamura K."/>
            <person name="Iida T."/>
            <person name="Ohmori Y."/>
            <person name="Fujiwara T."/>
            <person name="Hattori M."/>
            <person name="Ohkuma M."/>
        </authorList>
    </citation>
    <scope>NUCLEOTIDE SEQUENCE [LARGE SCALE GENOMIC DNA]</scope>
    <source>
        <strain evidence="2 3">JCM 21714</strain>
    </source>
</reference>
<sequence>MIAATTEKQQTLTREEAVEMANEIARLEATVKSMKAELKKYVEANGEVEANGQKWLIKPYESWSWNDSGKLKSFCKSLIVDGFTADPYTLLSVSKAKVEKLGVKEEYIENFADRKVTNKFVSEKL</sequence>
<comment type="caution">
    <text evidence="2">The sequence shown here is derived from an EMBL/GenBank/DDBJ whole genome shotgun (WGS) entry which is preliminary data.</text>
</comment>
<feature type="coiled-coil region" evidence="1">
    <location>
        <begin position="17"/>
        <end position="51"/>
    </location>
</feature>